<gene>
    <name evidence="1" type="ORF">ZIOFF_029284</name>
</gene>
<name>A0A8J5LEC2_ZINOF</name>
<proteinExistence type="predicted"/>
<dbReference type="PANTHER" id="PTHR46445">
    <property type="entry name" value="RNA POLYMERASE II DEGRADATION FACTOR-LIKE PROTEIN (DUF1296)"/>
    <property type="match status" value="1"/>
</dbReference>
<sequence length="168" mass="17999">MPEVLKPTMFLNPQSAPVSLPTTTLLTSSAFPQALPVPHYSQPAIPLGHFANLLSYPIQPQSYPYLPPMPQTLSVVSPFHPSAVLHNAGMKYSQLQYESNLPTPSLPQASAISHYGGFGSSSSIPGGLNLTHTTASNTMVGINEALSQQYREASHFLSLQQSVTKLVA</sequence>
<evidence type="ECO:0000313" key="1">
    <source>
        <dbReference type="EMBL" id="KAG6511227.1"/>
    </source>
</evidence>
<dbReference type="AlphaFoldDB" id="A0A8J5LEC2"/>
<reference evidence="1 2" key="1">
    <citation type="submission" date="2020-08" db="EMBL/GenBank/DDBJ databases">
        <title>Plant Genome Project.</title>
        <authorList>
            <person name="Zhang R.-G."/>
        </authorList>
    </citation>
    <scope>NUCLEOTIDE SEQUENCE [LARGE SCALE GENOMIC DNA]</scope>
    <source>
        <tissue evidence="1">Rhizome</tissue>
    </source>
</reference>
<dbReference type="PANTHER" id="PTHR46445:SF3">
    <property type="entry name" value="RNA POLYMERASE II DEGRADATION FACTOR-LIKE PROTEIN (DUF1296)-RELATED"/>
    <property type="match status" value="1"/>
</dbReference>
<protein>
    <submittedName>
        <fullName evidence="1">Uncharacterized protein</fullName>
    </submittedName>
</protein>
<comment type="caution">
    <text evidence="1">The sequence shown here is derived from an EMBL/GenBank/DDBJ whole genome shotgun (WGS) entry which is preliminary data.</text>
</comment>
<dbReference type="Proteomes" id="UP000734854">
    <property type="component" value="Unassembled WGS sequence"/>
</dbReference>
<organism evidence="1 2">
    <name type="scientific">Zingiber officinale</name>
    <name type="common">Ginger</name>
    <name type="synonym">Amomum zingiber</name>
    <dbReference type="NCBI Taxonomy" id="94328"/>
    <lineage>
        <taxon>Eukaryota</taxon>
        <taxon>Viridiplantae</taxon>
        <taxon>Streptophyta</taxon>
        <taxon>Embryophyta</taxon>
        <taxon>Tracheophyta</taxon>
        <taxon>Spermatophyta</taxon>
        <taxon>Magnoliopsida</taxon>
        <taxon>Liliopsida</taxon>
        <taxon>Zingiberales</taxon>
        <taxon>Zingiberaceae</taxon>
        <taxon>Zingiber</taxon>
    </lineage>
</organism>
<evidence type="ECO:0000313" key="2">
    <source>
        <dbReference type="Proteomes" id="UP000734854"/>
    </source>
</evidence>
<dbReference type="EMBL" id="JACMSC010000008">
    <property type="protein sequence ID" value="KAG6511227.1"/>
    <property type="molecule type" value="Genomic_DNA"/>
</dbReference>
<keyword evidence="2" id="KW-1185">Reference proteome</keyword>
<accession>A0A8J5LEC2</accession>